<dbReference type="AlphaFoldDB" id="A0A9P0J9C7"/>
<feature type="compositionally biased region" description="Acidic residues" evidence="9">
    <location>
        <begin position="707"/>
        <end position="716"/>
    </location>
</feature>
<keyword evidence="3" id="KW-0808">Transferase</keyword>
<dbReference type="SUPFAM" id="SSF68906">
    <property type="entry name" value="SAP domain"/>
    <property type="match status" value="1"/>
</dbReference>
<keyword evidence="7" id="KW-0862">Zinc</keyword>
<evidence type="ECO:0000313" key="13">
    <source>
        <dbReference type="Proteomes" id="UP001154329"/>
    </source>
</evidence>
<dbReference type="GO" id="GO:0008270">
    <property type="term" value="F:zinc ion binding"/>
    <property type="evidence" value="ECO:0007669"/>
    <property type="project" value="UniProtKB-KW"/>
</dbReference>
<dbReference type="InterPro" id="IPR036361">
    <property type="entry name" value="SAP_dom_sf"/>
</dbReference>
<keyword evidence="5 8" id="KW-0863">Zinc-finger</keyword>
<name>A0A9P0J9C7_APHGO</name>
<feature type="compositionally biased region" description="Basic and acidic residues" evidence="9">
    <location>
        <begin position="562"/>
        <end position="578"/>
    </location>
</feature>
<dbReference type="InterPro" id="IPR004181">
    <property type="entry name" value="Znf_MIZ"/>
</dbReference>
<feature type="compositionally biased region" description="Acidic residues" evidence="9">
    <location>
        <begin position="614"/>
        <end position="623"/>
    </location>
</feature>
<comment type="similarity">
    <text evidence="2">Belongs to the PIAS family.</text>
</comment>
<dbReference type="GO" id="GO:0006357">
    <property type="term" value="P:regulation of transcription by RNA polymerase II"/>
    <property type="evidence" value="ECO:0007669"/>
    <property type="project" value="TreeGrafter"/>
</dbReference>
<evidence type="ECO:0000256" key="7">
    <source>
        <dbReference type="ARBA" id="ARBA00022833"/>
    </source>
</evidence>
<feature type="compositionally biased region" description="Acidic residues" evidence="9">
    <location>
        <begin position="583"/>
        <end position="592"/>
    </location>
</feature>
<feature type="compositionally biased region" description="Basic and acidic residues" evidence="9">
    <location>
        <begin position="748"/>
        <end position="760"/>
    </location>
</feature>
<feature type="region of interest" description="Disordered" evidence="9">
    <location>
        <begin position="505"/>
        <end position="782"/>
    </location>
</feature>
<evidence type="ECO:0000256" key="6">
    <source>
        <dbReference type="ARBA" id="ARBA00022786"/>
    </source>
</evidence>
<dbReference type="PANTHER" id="PTHR10782">
    <property type="entry name" value="ZINC FINGER MIZ DOMAIN-CONTAINING PROTEIN"/>
    <property type="match status" value="1"/>
</dbReference>
<dbReference type="Gene3D" id="2.60.120.780">
    <property type="entry name" value="PINIT domain"/>
    <property type="match status" value="1"/>
</dbReference>
<dbReference type="EMBL" id="OU899036">
    <property type="protein sequence ID" value="CAH1732351.1"/>
    <property type="molecule type" value="Genomic_DNA"/>
</dbReference>
<feature type="compositionally biased region" description="Basic and acidic residues" evidence="9">
    <location>
        <begin position="844"/>
        <end position="853"/>
    </location>
</feature>
<feature type="compositionally biased region" description="Basic and acidic residues" evidence="9">
    <location>
        <begin position="624"/>
        <end position="636"/>
    </location>
</feature>
<feature type="compositionally biased region" description="Acidic residues" evidence="9">
    <location>
        <begin position="645"/>
        <end position="654"/>
    </location>
</feature>
<sequence>MNENDYRAMLMNFRVSDLQKLLKPFGKNLTGRRFDLQYVALDMLNSKPIDLNYGAFLIRILEIHNDQMSNSMRSQQKRFMYMNHNTRVPQQRMQTYINPIEAKYISGNAMAINNIQPVPSNYQPIRHKNVVSSQFLPNQHNYMSNMKTQNSVRFYLKTMNSQNTPVTLTPEIVVQYKFKKLPFYEVQEDIIKPTLLIESEKCSLATASKGTSEFKLVHTMSLEQASLIAMNRDISHGKNKYLYQYQIRFCRLEFGRSEVTDFLPLGLHIRIGEKICTLPPIASTQQIFETPRRIAGPIDCTQILKLNPNLANHITLNWLPDGKAYAVAVFLVKKLSPDDLVKKLLEKESKSSEETRNYIIKKLENVDPDLTTTSYHFSLLCPLSKSRMTLPAKSIQCDHLQCFDAETFISMNEKKPTWTCPTCNKPILYEDISIENYILEIIKSPLLQVNDEEIEFLADGSWIICKEKNNKYIKNTKSTLDTAKSTVFIDVDDSGDEIATEPKIDLRPEDSGKQESIDYINVDDSGDEIATEPKIDLRPEDSGKQESIDYINVDDSDDEIATESKKGLRPEDSGKQESIDYINVDDSDDEIATESKKGLRPEDSGNQKSIDYINVDDSDDEIATESKKGLRPKDSGNQKSIDYINVDDSDDEIATESKKGLRPEDSGNQKSIDYINVDDSDDEIATESKKGLRPKDSGNQKSIDYINVDDSDDEIATESKKGLRPEDSGNQKSIDYINVDDSDDEIATESKKGLRPEDSGNQKSIDYINVDDSGDEIATEPKIDHRPKDYLMQEIMDYINVDDSDNETATELTKEFRPESSEKQESKNLKPYLIDLTINEDEEPSKHEDKLENESQAADVEQPVTQLVLQPKKTPIKYKIIQLGS</sequence>
<gene>
    <name evidence="12" type="ORF">APHIGO_LOCUS8857</name>
</gene>
<dbReference type="GO" id="GO:0061665">
    <property type="term" value="F:SUMO ligase activity"/>
    <property type="evidence" value="ECO:0007669"/>
    <property type="project" value="TreeGrafter"/>
</dbReference>
<evidence type="ECO:0000256" key="4">
    <source>
        <dbReference type="ARBA" id="ARBA00022723"/>
    </source>
</evidence>
<feature type="domain" description="SP-RING-type" evidence="10">
    <location>
        <begin position="366"/>
        <end position="447"/>
    </location>
</feature>
<dbReference type="Pfam" id="PF14324">
    <property type="entry name" value="PINIT"/>
    <property type="match status" value="1"/>
</dbReference>
<reference evidence="12" key="2">
    <citation type="submission" date="2022-10" db="EMBL/GenBank/DDBJ databases">
        <authorList>
            <consortium name="ENA_rothamsted_submissions"/>
            <consortium name="culmorum"/>
            <person name="King R."/>
        </authorList>
    </citation>
    <scope>NUCLEOTIDE SEQUENCE</scope>
</reference>
<evidence type="ECO:0000256" key="9">
    <source>
        <dbReference type="SAM" id="MobiDB-lite"/>
    </source>
</evidence>
<proteinExistence type="inferred from homology"/>
<accession>A0A9P0J9C7</accession>
<evidence type="ECO:0000256" key="1">
    <source>
        <dbReference type="ARBA" id="ARBA00004718"/>
    </source>
</evidence>
<feature type="compositionally biased region" description="Acidic residues" evidence="9">
    <location>
        <begin position="738"/>
        <end position="747"/>
    </location>
</feature>
<dbReference type="PANTHER" id="PTHR10782:SF94">
    <property type="entry name" value="SUPPRESSOR OF VARIEGATION 2-10, ISOFORM I"/>
    <property type="match status" value="1"/>
</dbReference>
<feature type="region of interest" description="Disordered" evidence="9">
    <location>
        <begin position="809"/>
        <end position="863"/>
    </location>
</feature>
<feature type="compositionally biased region" description="Basic and acidic residues" evidence="9">
    <location>
        <begin position="593"/>
        <end position="605"/>
    </location>
</feature>
<dbReference type="OrthoDB" id="10263264at2759"/>
<evidence type="ECO:0000256" key="5">
    <source>
        <dbReference type="ARBA" id="ARBA00022771"/>
    </source>
</evidence>
<dbReference type="Proteomes" id="UP001154329">
    <property type="component" value="Chromosome 3"/>
</dbReference>
<keyword evidence="13" id="KW-1185">Reference proteome</keyword>
<dbReference type="InterPro" id="IPR038654">
    <property type="entry name" value="PINIT_sf"/>
</dbReference>
<feature type="compositionally biased region" description="Basic and acidic residues" evidence="9">
    <location>
        <begin position="686"/>
        <end position="698"/>
    </location>
</feature>
<evidence type="ECO:0000256" key="8">
    <source>
        <dbReference type="PROSITE-ProRule" id="PRU00452"/>
    </source>
</evidence>
<evidence type="ECO:0000259" key="10">
    <source>
        <dbReference type="PROSITE" id="PS51044"/>
    </source>
</evidence>
<protein>
    <submittedName>
        <fullName evidence="12">Uncharacterized protein</fullName>
    </submittedName>
</protein>
<organism evidence="12 13">
    <name type="scientific">Aphis gossypii</name>
    <name type="common">Cotton aphid</name>
    <dbReference type="NCBI Taxonomy" id="80765"/>
    <lineage>
        <taxon>Eukaryota</taxon>
        <taxon>Metazoa</taxon>
        <taxon>Ecdysozoa</taxon>
        <taxon>Arthropoda</taxon>
        <taxon>Hexapoda</taxon>
        <taxon>Insecta</taxon>
        <taxon>Pterygota</taxon>
        <taxon>Neoptera</taxon>
        <taxon>Paraneoptera</taxon>
        <taxon>Hemiptera</taxon>
        <taxon>Sternorrhyncha</taxon>
        <taxon>Aphidomorpha</taxon>
        <taxon>Aphidoidea</taxon>
        <taxon>Aphididae</taxon>
        <taxon>Aphidini</taxon>
        <taxon>Aphis</taxon>
        <taxon>Aphis</taxon>
    </lineage>
</organism>
<comment type="pathway">
    <text evidence="1">Protein modification; protein sumoylation.</text>
</comment>
<keyword evidence="4" id="KW-0479">Metal-binding</keyword>
<dbReference type="GO" id="GO:0000785">
    <property type="term" value="C:chromatin"/>
    <property type="evidence" value="ECO:0007669"/>
    <property type="project" value="TreeGrafter"/>
</dbReference>
<evidence type="ECO:0000259" key="11">
    <source>
        <dbReference type="PROSITE" id="PS51466"/>
    </source>
</evidence>
<dbReference type="GO" id="GO:0003712">
    <property type="term" value="F:transcription coregulator activity"/>
    <property type="evidence" value="ECO:0007669"/>
    <property type="project" value="TreeGrafter"/>
</dbReference>
<dbReference type="CDD" id="cd16650">
    <property type="entry name" value="SP-RING_PIAS-like"/>
    <property type="match status" value="1"/>
</dbReference>
<feature type="compositionally biased region" description="Acidic residues" evidence="9">
    <location>
        <begin position="552"/>
        <end position="561"/>
    </location>
</feature>
<dbReference type="InterPro" id="IPR013083">
    <property type="entry name" value="Znf_RING/FYVE/PHD"/>
</dbReference>
<dbReference type="InterPro" id="IPR023321">
    <property type="entry name" value="PINIT"/>
</dbReference>
<feature type="compositionally biased region" description="Basic and acidic residues" evidence="9">
    <location>
        <begin position="717"/>
        <end position="729"/>
    </location>
</feature>
<dbReference type="Pfam" id="PF02891">
    <property type="entry name" value="zf-MIZ"/>
    <property type="match status" value="1"/>
</dbReference>
<dbReference type="PROSITE" id="PS51044">
    <property type="entry name" value="ZF_SP_RING"/>
    <property type="match status" value="1"/>
</dbReference>
<dbReference type="GO" id="GO:0016925">
    <property type="term" value="P:protein sumoylation"/>
    <property type="evidence" value="ECO:0007669"/>
    <property type="project" value="TreeGrafter"/>
</dbReference>
<feature type="compositionally biased region" description="Basic and acidic residues" evidence="9">
    <location>
        <begin position="505"/>
        <end position="516"/>
    </location>
</feature>
<evidence type="ECO:0000313" key="12">
    <source>
        <dbReference type="EMBL" id="CAH1732351.1"/>
    </source>
</evidence>
<dbReference type="Gene3D" id="3.30.40.10">
    <property type="entry name" value="Zinc/RING finger domain, C3HC4 (zinc finger)"/>
    <property type="match status" value="1"/>
</dbReference>
<reference evidence="12" key="1">
    <citation type="submission" date="2022-02" db="EMBL/GenBank/DDBJ databases">
        <authorList>
            <person name="King R."/>
        </authorList>
    </citation>
    <scope>NUCLEOTIDE SEQUENCE</scope>
</reference>
<keyword evidence="6" id="KW-0833">Ubl conjugation pathway</keyword>
<dbReference type="Gene3D" id="1.10.720.30">
    <property type="entry name" value="SAP domain"/>
    <property type="match status" value="1"/>
</dbReference>
<evidence type="ECO:0000256" key="3">
    <source>
        <dbReference type="ARBA" id="ARBA00022679"/>
    </source>
</evidence>
<feature type="compositionally biased region" description="Basic and acidic residues" evidence="9">
    <location>
        <begin position="812"/>
        <end position="828"/>
    </location>
</feature>
<feature type="domain" description="PINIT" evidence="11">
    <location>
        <begin position="164"/>
        <end position="335"/>
    </location>
</feature>
<feature type="compositionally biased region" description="Acidic residues" evidence="9">
    <location>
        <begin position="676"/>
        <end position="685"/>
    </location>
</feature>
<feature type="compositionally biased region" description="Basic and acidic residues" evidence="9">
    <location>
        <begin position="655"/>
        <end position="667"/>
    </location>
</feature>
<feature type="compositionally biased region" description="Basic and acidic residues" evidence="9">
    <location>
        <begin position="531"/>
        <end position="547"/>
    </location>
</feature>
<dbReference type="PROSITE" id="PS51466">
    <property type="entry name" value="PINIT"/>
    <property type="match status" value="1"/>
</dbReference>
<evidence type="ECO:0000256" key="2">
    <source>
        <dbReference type="ARBA" id="ARBA00005383"/>
    </source>
</evidence>